<dbReference type="SUPFAM" id="SSF54423">
    <property type="entry name" value="DsbC/DsbG N-terminal domain-like"/>
    <property type="match status" value="1"/>
</dbReference>
<comment type="caution">
    <text evidence="10">The sequence shown here is derived from an EMBL/GenBank/DDBJ whole genome shotgun (WGS) entry which is preliminary data.</text>
</comment>
<dbReference type="InterPro" id="IPR009094">
    <property type="entry name" value="DiS-bond_isomerase_DsbC/G_N_sf"/>
</dbReference>
<keyword evidence="5" id="KW-1015">Disulfide bond</keyword>
<dbReference type="Proteomes" id="UP000298050">
    <property type="component" value="Unassembled WGS sequence"/>
</dbReference>
<organism evidence="10 11">
    <name type="scientific">Mangrovimicrobium sediminis</name>
    <dbReference type="NCBI Taxonomy" id="2562682"/>
    <lineage>
        <taxon>Bacteria</taxon>
        <taxon>Pseudomonadati</taxon>
        <taxon>Pseudomonadota</taxon>
        <taxon>Gammaproteobacteria</taxon>
        <taxon>Cellvibrionales</taxon>
        <taxon>Halieaceae</taxon>
        <taxon>Mangrovimicrobium</taxon>
    </lineage>
</organism>
<feature type="domain" description="Thioredoxin-like fold" evidence="9">
    <location>
        <begin position="125"/>
        <end position="243"/>
    </location>
</feature>
<dbReference type="Gene3D" id="3.10.450.70">
    <property type="entry name" value="Disulphide bond isomerase, DsbC/G, N-terminal"/>
    <property type="match status" value="1"/>
</dbReference>
<dbReference type="SUPFAM" id="SSF52833">
    <property type="entry name" value="Thioredoxin-like"/>
    <property type="match status" value="1"/>
</dbReference>
<comment type="similarity">
    <text evidence="2 7">Belongs to the thioredoxin family. DsbC subfamily.</text>
</comment>
<keyword evidence="3 7" id="KW-0732">Signal</keyword>
<dbReference type="RefSeq" id="WP_135440681.1">
    <property type="nucleotide sequence ID" value="NZ_SRLE01000001.1"/>
</dbReference>
<feature type="domain" description="Disulphide bond isomerase DsbC/G N-terminal" evidence="8">
    <location>
        <begin position="21"/>
        <end position="98"/>
    </location>
</feature>
<dbReference type="Pfam" id="PF13098">
    <property type="entry name" value="Thioredoxin_2"/>
    <property type="match status" value="1"/>
</dbReference>
<evidence type="ECO:0000256" key="4">
    <source>
        <dbReference type="ARBA" id="ARBA00022764"/>
    </source>
</evidence>
<evidence type="ECO:0000256" key="5">
    <source>
        <dbReference type="ARBA" id="ARBA00023157"/>
    </source>
</evidence>
<protein>
    <recommendedName>
        <fullName evidence="7">Thiol:disulfide interchange protein</fullName>
    </recommendedName>
</protein>
<dbReference type="Pfam" id="PF10411">
    <property type="entry name" value="DsbC_N"/>
    <property type="match status" value="1"/>
</dbReference>
<evidence type="ECO:0000313" key="11">
    <source>
        <dbReference type="Proteomes" id="UP000298050"/>
    </source>
</evidence>
<dbReference type="InterPro" id="IPR036249">
    <property type="entry name" value="Thioredoxin-like_sf"/>
</dbReference>
<comment type="function">
    <text evidence="7">Required for disulfide bond formation in some periplasmic proteins. Acts by transferring its disulfide bond to other proteins and is reduced in the process.</text>
</comment>
<dbReference type="AlphaFoldDB" id="A0A4Z0M9E3"/>
<dbReference type="InterPro" id="IPR018950">
    <property type="entry name" value="DiS-bond_isomerase_DsbC/G_N"/>
</dbReference>
<accession>A0A4Z0M9E3</accession>
<dbReference type="GO" id="GO:0042597">
    <property type="term" value="C:periplasmic space"/>
    <property type="evidence" value="ECO:0007669"/>
    <property type="project" value="UniProtKB-SubCell"/>
</dbReference>
<dbReference type="PANTHER" id="PTHR35272:SF3">
    <property type="entry name" value="THIOL:DISULFIDE INTERCHANGE PROTEIN DSBC"/>
    <property type="match status" value="1"/>
</dbReference>
<dbReference type="InterPro" id="IPR051470">
    <property type="entry name" value="Thiol:disulfide_interchange"/>
</dbReference>
<evidence type="ECO:0000256" key="1">
    <source>
        <dbReference type="ARBA" id="ARBA00004418"/>
    </source>
</evidence>
<evidence type="ECO:0000256" key="3">
    <source>
        <dbReference type="ARBA" id="ARBA00022729"/>
    </source>
</evidence>
<evidence type="ECO:0000256" key="2">
    <source>
        <dbReference type="ARBA" id="ARBA00009813"/>
    </source>
</evidence>
<feature type="signal peptide" evidence="7">
    <location>
        <begin position="1"/>
        <end position="23"/>
    </location>
</feature>
<dbReference type="CDD" id="cd03020">
    <property type="entry name" value="DsbA_DsbC_DsbG"/>
    <property type="match status" value="1"/>
</dbReference>
<sequence length="250" mass="27355">MISRISRTVITLVLSLAAAAAGAQDKAVDKAVLERLTAALNSKAMGLKVGTVERSEIPGIYAVQFDNGPLVYATEDGSYFIHGDLFAVNKGDYVNLSERRRDTDRKDQLAQVDEADMIIFKPEGEPRAVLSVFTDTSCFYCQKLHKEVPELNKRGVEVRYLAFPRAGVGSAAYSHMVTAWCSENRQEALTKLKNKQSVPAVECADNPVIAEYELGQRLGVRGTPALITETGQLIPGYQTVDQLMVTLGLE</sequence>
<keyword evidence="4 7" id="KW-0574">Periplasm</keyword>
<dbReference type="OrthoDB" id="12976at2"/>
<evidence type="ECO:0000256" key="6">
    <source>
        <dbReference type="ARBA" id="ARBA00023284"/>
    </source>
</evidence>
<dbReference type="InterPro" id="IPR033954">
    <property type="entry name" value="DiS-bond_Isoase_DsbC/G"/>
</dbReference>
<dbReference type="PANTHER" id="PTHR35272">
    <property type="entry name" value="THIOL:DISULFIDE INTERCHANGE PROTEIN DSBC-RELATED"/>
    <property type="match status" value="1"/>
</dbReference>
<feature type="chain" id="PRO_5021498551" description="Thiol:disulfide interchange protein" evidence="7">
    <location>
        <begin position="24"/>
        <end position="250"/>
    </location>
</feature>
<dbReference type="InterPro" id="IPR012336">
    <property type="entry name" value="Thioredoxin-like_fold"/>
</dbReference>
<dbReference type="Gene3D" id="3.40.30.10">
    <property type="entry name" value="Glutaredoxin"/>
    <property type="match status" value="1"/>
</dbReference>
<dbReference type="EMBL" id="SRLE01000001">
    <property type="protein sequence ID" value="TGD76104.1"/>
    <property type="molecule type" value="Genomic_DNA"/>
</dbReference>
<name>A0A4Z0M9E3_9GAMM</name>
<keyword evidence="6 7" id="KW-0676">Redox-active center</keyword>
<reference evidence="10 11" key="1">
    <citation type="submission" date="2019-04" db="EMBL/GenBank/DDBJ databases">
        <title>Taxonomy of novel Haliea sp. from mangrove soil of West Coast of India.</title>
        <authorList>
            <person name="Verma A."/>
            <person name="Kumar P."/>
            <person name="Krishnamurthi S."/>
        </authorList>
    </citation>
    <scope>NUCLEOTIDE SEQUENCE [LARGE SCALE GENOMIC DNA]</scope>
    <source>
        <strain evidence="10 11">SAOS-164</strain>
    </source>
</reference>
<evidence type="ECO:0000259" key="8">
    <source>
        <dbReference type="Pfam" id="PF10411"/>
    </source>
</evidence>
<evidence type="ECO:0000259" key="9">
    <source>
        <dbReference type="Pfam" id="PF13098"/>
    </source>
</evidence>
<evidence type="ECO:0000313" key="10">
    <source>
        <dbReference type="EMBL" id="TGD76104.1"/>
    </source>
</evidence>
<comment type="subcellular location">
    <subcellularLocation>
        <location evidence="1 7">Periplasm</location>
    </subcellularLocation>
</comment>
<evidence type="ECO:0000256" key="7">
    <source>
        <dbReference type="RuleBase" id="RU364038"/>
    </source>
</evidence>
<gene>
    <name evidence="10" type="ORF">E4634_00720</name>
</gene>
<keyword evidence="11" id="KW-1185">Reference proteome</keyword>
<proteinExistence type="inferred from homology"/>